<dbReference type="EMBL" id="VSWD01000005">
    <property type="protein sequence ID" value="KAK3101833.1"/>
    <property type="molecule type" value="Genomic_DNA"/>
</dbReference>
<proteinExistence type="predicted"/>
<sequence length="364" mass="42118">MTTSSLEMDIQSLWTTVDSLVSNGDYLDRNFFVIVIFLNNQDPLEVKRTARLVYERYKDLCDEGIVQIIHFPNNTHPEIDHYPKISGHVLDLSLAKINLDRSFLYLYCSSISRYFIEIGIGETAMVHYGLRIKDFIDKTKKSFNQIQFAGGGSMGILFPSKDAKSVAKLLRTFFGELPTHKILQKYSKQRLLYDKKAIFLYKERVPNKSKEEIRHDVIKSVLADKSSNPVADIFTDMPTYEENFPHNAYDRDDFTYFWTSVIDIGSYFLVVFRDLQQISRVVVTTGNYINKDQLLSGTLRIGRMFSRITKDCDSIIQQWVFVDGMVDSNDNKNHTSFSGVKCLGIEVTSRQHDWLMIRDIFVIP</sequence>
<dbReference type="GO" id="GO:0006487">
    <property type="term" value="P:protein N-linked glycosylation"/>
    <property type="evidence" value="ECO:0007669"/>
    <property type="project" value="TreeGrafter"/>
</dbReference>
<accession>A0AA88YBX2</accession>
<evidence type="ECO:0000313" key="3">
    <source>
        <dbReference type="Proteomes" id="UP001186944"/>
    </source>
</evidence>
<evidence type="ECO:0000313" key="2">
    <source>
        <dbReference type="EMBL" id="KAK3101833.1"/>
    </source>
</evidence>
<dbReference type="PANTHER" id="PTHR12062:SF0">
    <property type="entry name" value="ALPHA-1,3-MANNOSYL-GLYCOPROTEIN 4-BETA-N-ACETYLGLUCOSAMINYLTRANSFERASE B"/>
    <property type="match status" value="1"/>
</dbReference>
<evidence type="ECO:0000259" key="1">
    <source>
        <dbReference type="Pfam" id="PF04666"/>
    </source>
</evidence>
<organism evidence="2 3">
    <name type="scientific">Pinctada imbricata</name>
    <name type="common">Atlantic pearl-oyster</name>
    <name type="synonym">Pinctada martensii</name>
    <dbReference type="NCBI Taxonomy" id="66713"/>
    <lineage>
        <taxon>Eukaryota</taxon>
        <taxon>Metazoa</taxon>
        <taxon>Spiralia</taxon>
        <taxon>Lophotrochozoa</taxon>
        <taxon>Mollusca</taxon>
        <taxon>Bivalvia</taxon>
        <taxon>Autobranchia</taxon>
        <taxon>Pteriomorphia</taxon>
        <taxon>Pterioida</taxon>
        <taxon>Pterioidea</taxon>
        <taxon>Pteriidae</taxon>
        <taxon>Pinctada</taxon>
    </lineage>
</organism>
<reference evidence="2" key="1">
    <citation type="submission" date="2019-08" db="EMBL/GenBank/DDBJ databases">
        <title>The improved chromosome-level genome for the pearl oyster Pinctada fucata martensii using PacBio sequencing and Hi-C.</title>
        <authorList>
            <person name="Zheng Z."/>
        </authorList>
    </citation>
    <scope>NUCLEOTIDE SEQUENCE</scope>
    <source>
        <strain evidence="2">ZZ-2019</strain>
        <tissue evidence="2">Adductor muscle</tissue>
    </source>
</reference>
<dbReference type="InterPro" id="IPR057279">
    <property type="entry name" value="MGAT4"/>
</dbReference>
<name>A0AA88YBX2_PINIB</name>
<protein>
    <recommendedName>
        <fullName evidence="1">MGAT4 conserved region domain-containing protein</fullName>
    </recommendedName>
</protein>
<dbReference type="Proteomes" id="UP001186944">
    <property type="component" value="Unassembled WGS sequence"/>
</dbReference>
<dbReference type="InterPro" id="IPR006759">
    <property type="entry name" value="Glyco_transf_54"/>
</dbReference>
<feature type="domain" description="MGAT4 conserved region" evidence="1">
    <location>
        <begin position="12"/>
        <end position="190"/>
    </location>
</feature>
<dbReference type="Pfam" id="PF04666">
    <property type="entry name" value="MGAT4_cons"/>
    <property type="match status" value="1"/>
</dbReference>
<gene>
    <name evidence="2" type="ORF">FSP39_006694</name>
</gene>
<dbReference type="AlphaFoldDB" id="A0AA88YBX2"/>
<comment type="caution">
    <text evidence="2">The sequence shown here is derived from an EMBL/GenBank/DDBJ whole genome shotgun (WGS) entry which is preliminary data.</text>
</comment>
<keyword evidence="3" id="KW-1185">Reference proteome</keyword>
<dbReference type="PANTHER" id="PTHR12062">
    <property type="entry name" value="N-ACETYLGLUCOSAMINYLTRANSFERASE VI"/>
    <property type="match status" value="1"/>
</dbReference>
<dbReference type="GO" id="GO:0008375">
    <property type="term" value="F:acetylglucosaminyltransferase activity"/>
    <property type="evidence" value="ECO:0007669"/>
    <property type="project" value="TreeGrafter"/>
</dbReference>